<evidence type="ECO:0000256" key="2">
    <source>
        <dbReference type="ARBA" id="ARBA00009142"/>
    </source>
</evidence>
<dbReference type="GO" id="GO:0005886">
    <property type="term" value="C:plasma membrane"/>
    <property type="evidence" value="ECO:0007669"/>
    <property type="project" value="UniProtKB-SubCell"/>
</dbReference>
<evidence type="ECO:0000256" key="7">
    <source>
        <dbReference type="ARBA" id="ARBA00023136"/>
    </source>
</evidence>
<evidence type="ECO:0000256" key="5">
    <source>
        <dbReference type="ARBA" id="ARBA00022692"/>
    </source>
</evidence>
<proteinExistence type="inferred from homology"/>
<dbReference type="Proteomes" id="UP000320244">
    <property type="component" value="Unassembled WGS sequence"/>
</dbReference>
<protein>
    <recommendedName>
        <fullName evidence="8">Probable membrane transporter protein</fullName>
    </recommendedName>
</protein>
<keyword evidence="3" id="KW-0813">Transport</keyword>
<evidence type="ECO:0000256" key="8">
    <source>
        <dbReference type="RuleBase" id="RU363041"/>
    </source>
</evidence>
<reference evidence="9 10" key="1">
    <citation type="submission" date="2019-05" db="EMBL/GenBank/DDBJ databases">
        <authorList>
            <person name="Lee S.D."/>
        </authorList>
    </citation>
    <scope>NUCLEOTIDE SEQUENCE [LARGE SCALE GENOMIC DNA]</scope>
    <source>
        <strain evidence="9 10">C5-26</strain>
    </source>
</reference>
<gene>
    <name evidence="9" type="ORF">FGL98_07280</name>
</gene>
<dbReference type="OrthoDB" id="3782574at2"/>
<dbReference type="InterPro" id="IPR052017">
    <property type="entry name" value="TSUP"/>
</dbReference>
<evidence type="ECO:0000256" key="6">
    <source>
        <dbReference type="ARBA" id="ARBA00022989"/>
    </source>
</evidence>
<dbReference type="PANTHER" id="PTHR30269">
    <property type="entry name" value="TRANSMEMBRANE PROTEIN YFCA"/>
    <property type="match status" value="1"/>
</dbReference>
<evidence type="ECO:0000256" key="3">
    <source>
        <dbReference type="ARBA" id="ARBA00022448"/>
    </source>
</evidence>
<comment type="similarity">
    <text evidence="2 8">Belongs to the 4-toluene sulfonate uptake permease (TSUP) (TC 2.A.102) family.</text>
</comment>
<comment type="caution">
    <text evidence="9">The sequence shown here is derived from an EMBL/GenBank/DDBJ whole genome shotgun (WGS) entry which is preliminary data.</text>
</comment>
<organism evidence="9 10">
    <name type="scientific">Leekyejoonella antrihumi</name>
    <dbReference type="NCBI Taxonomy" id="1660198"/>
    <lineage>
        <taxon>Bacteria</taxon>
        <taxon>Bacillati</taxon>
        <taxon>Actinomycetota</taxon>
        <taxon>Actinomycetes</taxon>
        <taxon>Micrococcales</taxon>
        <taxon>Dermacoccaceae</taxon>
        <taxon>Leekyejoonella</taxon>
    </lineage>
</organism>
<keyword evidence="7 8" id="KW-0472">Membrane</keyword>
<feature type="transmembrane region" description="Helical" evidence="8">
    <location>
        <begin position="237"/>
        <end position="255"/>
    </location>
</feature>
<feature type="transmembrane region" description="Helical" evidence="8">
    <location>
        <begin position="33"/>
        <end position="57"/>
    </location>
</feature>
<feature type="transmembrane region" description="Helical" evidence="8">
    <location>
        <begin position="187"/>
        <end position="206"/>
    </location>
</feature>
<feature type="transmembrane region" description="Helical" evidence="8">
    <location>
        <begin position="212"/>
        <end position="230"/>
    </location>
</feature>
<sequence length="257" mass="26474">MTVLHALLILLAGVAAGTINTIVGSGTLVTFPTLLAFGIPAVNANVSNTLGLVAGGVSGSLGYRKELVGAGRTVRRLLPMSFLGAATGALLLIWLPPGWFNTIVPVLIFIGVLLVVLGPWLQRRAAAAHTDQAATASTARGIGLLVGIYGAGVYGGYFGAAQGVLLVGLMSVLMTDPLQRINGIKNILGLVVNAVAAVTFMIVAWNHIDWRVAGLIAIGSLIGGVLGARVGRRLSPWVLRAVIVVIGVVAIVQLLRK</sequence>
<keyword evidence="6 8" id="KW-1133">Transmembrane helix</keyword>
<dbReference type="PANTHER" id="PTHR30269:SF0">
    <property type="entry name" value="MEMBRANE TRANSPORTER PROTEIN YFCA-RELATED"/>
    <property type="match status" value="1"/>
</dbReference>
<evidence type="ECO:0000256" key="4">
    <source>
        <dbReference type="ARBA" id="ARBA00022475"/>
    </source>
</evidence>
<dbReference type="InterPro" id="IPR002781">
    <property type="entry name" value="TM_pro_TauE-like"/>
</dbReference>
<dbReference type="EMBL" id="VCQV01000007">
    <property type="protein sequence ID" value="TWP37205.1"/>
    <property type="molecule type" value="Genomic_DNA"/>
</dbReference>
<evidence type="ECO:0000313" key="10">
    <source>
        <dbReference type="Proteomes" id="UP000320244"/>
    </source>
</evidence>
<evidence type="ECO:0000256" key="1">
    <source>
        <dbReference type="ARBA" id="ARBA00004651"/>
    </source>
</evidence>
<feature type="transmembrane region" description="Helical" evidence="8">
    <location>
        <begin position="77"/>
        <end position="96"/>
    </location>
</feature>
<name>A0A563E461_9MICO</name>
<keyword evidence="4 8" id="KW-1003">Cell membrane</keyword>
<evidence type="ECO:0000313" key="9">
    <source>
        <dbReference type="EMBL" id="TWP37205.1"/>
    </source>
</evidence>
<dbReference type="AlphaFoldDB" id="A0A563E461"/>
<feature type="transmembrane region" description="Helical" evidence="8">
    <location>
        <begin position="102"/>
        <end position="121"/>
    </location>
</feature>
<comment type="subcellular location">
    <subcellularLocation>
        <location evidence="1 8">Cell membrane</location>
        <topology evidence="1 8">Multi-pass membrane protein</topology>
    </subcellularLocation>
</comment>
<dbReference type="RefSeq" id="WP_146316068.1">
    <property type="nucleotide sequence ID" value="NZ_VCQV01000007.1"/>
</dbReference>
<reference evidence="9 10" key="2">
    <citation type="submission" date="2019-08" db="EMBL/GenBank/DDBJ databases">
        <title>Jejuicoccus antrihumi gen. nov., sp. nov., a new member of the family Dermacoccaceae isolated from a cave.</title>
        <authorList>
            <person name="Schumann P."/>
            <person name="Kim I.S."/>
        </authorList>
    </citation>
    <scope>NUCLEOTIDE SEQUENCE [LARGE SCALE GENOMIC DNA]</scope>
    <source>
        <strain evidence="9 10">C5-26</strain>
    </source>
</reference>
<dbReference type="Pfam" id="PF01925">
    <property type="entry name" value="TauE"/>
    <property type="match status" value="1"/>
</dbReference>
<keyword evidence="5 8" id="KW-0812">Transmembrane</keyword>
<accession>A0A563E461</accession>
<keyword evidence="10" id="KW-1185">Reference proteome</keyword>